<protein>
    <submittedName>
        <fullName evidence="2">Calcineurin-like phosphoesterase</fullName>
    </submittedName>
</protein>
<name>A0A399EMW8_9DEIN</name>
<dbReference type="GO" id="GO:0016787">
    <property type="term" value="F:hydrolase activity"/>
    <property type="evidence" value="ECO:0007669"/>
    <property type="project" value="InterPro"/>
</dbReference>
<dbReference type="AlphaFoldDB" id="A0A399EMW8"/>
<dbReference type="SUPFAM" id="SSF56300">
    <property type="entry name" value="Metallo-dependent phosphatases"/>
    <property type="match status" value="1"/>
</dbReference>
<dbReference type="Pfam" id="PF00149">
    <property type="entry name" value="Metallophos"/>
    <property type="match status" value="1"/>
</dbReference>
<evidence type="ECO:0000313" key="2">
    <source>
        <dbReference type="EMBL" id="RIH83491.1"/>
    </source>
</evidence>
<comment type="caution">
    <text evidence="2">The sequence shown here is derived from an EMBL/GenBank/DDBJ whole genome shotgun (WGS) entry which is preliminary data.</text>
</comment>
<dbReference type="RefSeq" id="WP_119315321.1">
    <property type="nucleotide sequence ID" value="NZ_QXDL01000091.1"/>
</dbReference>
<evidence type="ECO:0000259" key="1">
    <source>
        <dbReference type="Pfam" id="PF00149"/>
    </source>
</evidence>
<feature type="domain" description="Calcineurin-like phosphoesterase" evidence="1">
    <location>
        <begin position="1"/>
        <end position="180"/>
    </location>
</feature>
<accession>A0A399EMW8</accession>
<dbReference type="InterPro" id="IPR051693">
    <property type="entry name" value="UPF0046_metallophosphoest"/>
</dbReference>
<dbReference type="Proteomes" id="UP000265715">
    <property type="component" value="Unassembled WGS sequence"/>
</dbReference>
<dbReference type="InterPro" id="IPR029052">
    <property type="entry name" value="Metallo-depent_PP-like"/>
</dbReference>
<reference evidence="2 3" key="1">
    <citation type="submission" date="2018-08" db="EMBL/GenBank/DDBJ databases">
        <title>Meiothermus terrae DSM 26712 genome sequencing project.</title>
        <authorList>
            <person name="Da Costa M.S."/>
            <person name="Albuquerque L."/>
            <person name="Raposo P."/>
            <person name="Froufe H.J.C."/>
            <person name="Barroso C.S."/>
            <person name="Egas C."/>
        </authorList>
    </citation>
    <scope>NUCLEOTIDE SEQUENCE [LARGE SCALE GENOMIC DNA]</scope>
    <source>
        <strain evidence="2 3">DSM 26712</strain>
    </source>
</reference>
<organism evidence="2 3">
    <name type="scientific">Calidithermus terrae</name>
    <dbReference type="NCBI Taxonomy" id="1408545"/>
    <lineage>
        <taxon>Bacteria</taxon>
        <taxon>Thermotogati</taxon>
        <taxon>Deinococcota</taxon>
        <taxon>Deinococci</taxon>
        <taxon>Thermales</taxon>
        <taxon>Thermaceae</taxon>
        <taxon>Calidithermus</taxon>
    </lineage>
</organism>
<dbReference type="PANTHER" id="PTHR12905">
    <property type="entry name" value="METALLOPHOSPHOESTERASE"/>
    <property type="match status" value="1"/>
</dbReference>
<dbReference type="OrthoDB" id="9783591at2"/>
<dbReference type="EMBL" id="QXDL01000091">
    <property type="protein sequence ID" value="RIH83491.1"/>
    <property type="molecule type" value="Genomic_DNA"/>
</dbReference>
<gene>
    <name evidence="2" type="ORF">Mterra_02267</name>
</gene>
<dbReference type="InterPro" id="IPR004843">
    <property type="entry name" value="Calcineurin-like_PHP"/>
</dbReference>
<proteinExistence type="predicted"/>
<sequence length="216" mass="24008">MRILAISDQIHPFIHQARFPDNLPPFDLVLAAGDLPGSYMEFVATKVRVPVVYVHGNHKEEYVQDYLGNLSPPGGAIAAHGRVLEVAGLRIAGWGGVPRYNSRDTGQYGEGEAKARFYSWLPILGPRRLRKGHGVDVLLTHAPPPGPHAGADFAHRGSEALELFHKLYRPRLHVHGHVHLYEAQPRREYVTPEGVRVVNAFEYTLVELETAAPTRP</sequence>
<evidence type="ECO:0000313" key="3">
    <source>
        <dbReference type="Proteomes" id="UP000265715"/>
    </source>
</evidence>
<dbReference type="PANTHER" id="PTHR12905:SF0">
    <property type="entry name" value="CALCINEURIN-LIKE PHOSPHOESTERASE DOMAIN-CONTAINING PROTEIN"/>
    <property type="match status" value="1"/>
</dbReference>
<keyword evidence="3" id="KW-1185">Reference proteome</keyword>
<dbReference type="Gene3D" id="3.60.21.10">
    <property type="match status" value="1"/>
</dbReference>